<feature type="non-terminal residue" evidence="1">
    <location>
        <position position="32"/>
    </location>
</feature>
<accession>A0A0F9I868</accession>
<reference evidence="1" key="1">
    <citation type="journal article" date="2015" name="Nature">
        <title>Complex archaea that bridge the gap between prokaryotes and eukaryotes.</title>
        <authorList>
            <person name="Spang A."/>
            <person name="Saw J.H."/>
            <person name="Jorgensen S.L."/>
            <person name="Zaremba-Niedzwiedzka K."/>
            <person name="Martijn J."/>
            <person name="Lind A.E."/>
            <person name="van Eijk R."/>
            <person name="Schleper C."/>
            <person name="Guy L."/>
            <person name="Ettema T.J."/>
        </authorList>
    </citation>
    <scope>NUCLEOTIDE SEQUENCE</scope>
</reference>
<dbReference type="EMBL" id="LAZR01021946">
    <property type="protein sequence ID" value="KKL83567.1"/>
    <property type="molecule type" value="Genomic_DNA"/>
</dbReference>
<organism evidence="1">
    <name type="scientific">marine sediment metagenome</name>
    <dbReference type="NCBI Taxonomy" id="412755"/>
    <lineage>
        <taxon>unclassified sequences</taxon>
        <taxon>metagenomes</taxon>
        <taxon>ecological metagenomes</taxon>
    </lineage>
</organism>
<comment type="caution">
    <text evidence="1">The sequence shown here is derived from an EMBL/GenBank/DDBJ whole genome shotgun (WGS) entry which is preliminary data.</text>
</comment>
<proteinExistence type="predicted"/>
<evidence type="ECO:0000313" key="1">
    <source>
        <dbReference type="EMBL" id="KKL83567.1"/>
    </source>
</evidence>
<dbReference type="AlphaFoldDB" id="A0A0F9I868"/>
<sequence>MTKKSLIESEDIFKELFNNMSSGVVVYEGVKG</sequence>
<name>A0A0F9I868_9ZZZZ</name>
<gene>
    <name evidence="1" type="ORF">LCGC14_1973450</name>
</gene>
<protein>
    <submittedName>
        <fullName evidence="1">Uncharacterized protein</fullName>
    </submittedName>
</protein>